<accession>A0ABW3FC63</accession>
<dbReference type="InterPro" id="IPR006318">
    <property type="entry name" value="PTS_EI-like"/>
</dbReference>
<dbReference type="SUPFAM" id="SSF55781">
    <property type="entry name" value="GAF domain-like"/>
    <property type="match status" value="1"/>
</dbReference>
<dbReference type="InterPro" id="IPR000121">
    <property type="entry name" value="PEP_util_C"/>
</dbReference>
<dbReference type="PRINTS" id="PR01736">
    <property type="entry name" value="PHPHTRNFRASE"/>
</dbReference>
<evidence type="ECO:0000256" key="11">
    <source>
        <dbReference type="ARBA" id="ARBA00022723"/>
    </source>
</evidence>
<dbReference type="SUPFAM" id="SSF52009">
    <property type="entry name" value="Phosphohistidine domain"/>
    <property type="match status" value="1"/>
</dbReference>
<dbReference type="InterPro" id="IPR029016">
    <property type="entry name" value="GAF-like_dom_sf"/>
</dbReference>
<proteinExistence type="inferred from homology"/>
<evidence type="ECO:0000256" key="9">
    <source>
        <dbReference type="ARBA" id="ARBA00022679"/>
    </source>
</evidence>
<dbReference type="InterPro" id="IPR036637">
    <property type="entry name" value="Phosphohistidine_dom_sf"/>
</dbReference>
<keyword evidence="10" id="KW-0598">Phosphotransferase system</keyword>
<evidence type="ECO:0000259" key="14">
    <source>
        <dbReference type="SMART" id="SM00065"/>
    </source>
</evidence>
<comment type="caution">
    <text evidence="15">The sequence shown here is derived from an EMBL/GenBank/DDBJ whole genome shotgun (WGS) entry which is preliminary data.</text>
</comment>
<dbReference type="Pfam" id="PF05524">
    <property type="entry name" value="PEP-utilisers_N"/>
    <property type="match status" value="1"/>
</dbReference>
<feature type="domain" description="GAF" evidence="14">
    <location>
        <begin position="24"/>
        <end position="170"/>
    </location>
</feature>
<evidence type="ECO:0000313" key="15">
    <source>
        <dbReference type="EMBL" id="MFD0915048.1"/>
    </source>
</evidence>
<evidence type="ECO:0000256" key="1">
    <source>
        <dbReference type="ARBA" id="ARBA00000683"/>
    </source>
</evidence>
<dbReference type="EC" id="2.7.3.9" evidence="5"/>
<dbReference type="NCBIfam" id="TIGR01417">
    <property type="entry name" value="PTS_I_fam"/>
    <property type="match status" value="1"/>
</dbReference>
<dbReference type="SUPFAM" id="SSF47831">
    <property type="entry name" value="Enzyme I of the PEP:sugar phosphotransferase system HPr-binding (sub)domain"/>
    <property type="match status" value="1"/>
</dbReference>
<gene>
    <name evidence="15" type="primary">ptsP</name>
    <name evidence="15" type="ORF">ACFQ14_01355</name>
</gene>
<keyword evidence="13" id="KW-0460">Magnesium</keyword>
<reference evidence="16" key="1">
    <citation type="journal article" date="2019" name="Int. J. Syst. Evol. Microbiol.">
        <title>The Global Catalogue of Microorganisms (GCM) 10K type strain sequencing project: providing services to taxonomists for standard genome sequencing and annotation.</title>
        <authorList>
            <consortium name="The Broad Institute Genomics Platform"/>
            <consortium name="The Broad Institute Genome Sequencing Center for Infectious Disease"/>
            <person name="Wu L."/>
            <person name="Ma J."/>
        </authorList>
    </citation>
    <scope>NUCLEOTIDE SEQUENCE [LARGE SCALE GENOMIC DNA]</scope>
    <source>
        <strain evidence="16">CCUG 60023</strain>
    </source>
</reference>
<evidence type="ECO:0000256" key="10">
    <source>
        <dbReference type="ARBA" id="ARBA00022683"/>
    </source>
</evidence>
<dbReference type="PANTHER" id="PTHR46244">
    <property type="entry name" value="PHOSPHOENOLPYRUVATE-PROTEIN PHOSPHOTRANSFERASE"/>
    <property type="match status" value="1"/>
</dbReference>
<dbReference type="GO" id="GO:0008965">
    <property type="term" value="F:phosphoenolpyruvate-protein phosphotransferase activity"/>
    <property type="evidence" value="ECO:0007669"/>
    <property type="project" value="UniProtKB-EC"/>
</dbReference>
<dbReference type="Pfam" id="PF01590">
    <property type="entry name" value="GAF"/>
    <property type="match status" value="1"/>
</dbReference>
<dbReference type="InterPro" id="IPR036618">
    <property type="entry name" value="PtsI_HPr-bd_sf"/>
</dbReference>
<evidence type="ECO:0000256" key="12">
    <source>
        <dbReference type="ARBA" id="ARBA00022777"/>
    </source>
</evidence>
<evidence type="ECO:0000256" key="13">
    <source>
        <dbReference type="ARBA" id="ARBA00022842"/>
    </source>
</evidence>
<evidence type="ECO:0000313" key="16">
    <source>
        <dbReference type="Proteomes" id="UP001597101"/>
    </source>
</evidence>
<dbReference type="EMBL" id="JBHTJV010000002">
    <property type="protein sequence ID" value="MFD0915048.1"/>
    <property type="molecule type" value="Genomic_DNA"/>
</dbReference>
<evidence type="ECO:0000256" key="4">
    <source>
        <dbReference type="ARBA" id="ARBA00007837"/>
    </source>
</evidence>
<dbReference type="Pfam" id="PF00391">
    <property type="entry name" value="PEP-utilizers"/>
    <property type="match status" value="1"/>
</dbReference>
<dbReference type="Gene3D" id="3.50.30.10">
    <property type="entry name" value="Phosphohistidine domain"/>
    <property type="match status" value="1"/>
</dbReference>
<sequence>MPGVTTGPRVLLKHLREAMAEPIGPQERLDRIVQQIASAMSAEVCSVYVLRDDDVLELFATHGLNADAVHQSQLKVGQGLVGKIARIGRPLNVEDAFKHPAFTYLPEVGEDEFHAFLGVPMKRAGRPMGVLVVQRKATAKYPIEEVEALETAAMVLSDLVASGDLIGLTQSGKGLDLTRPISLHGTGLSRGIGIGSVVLHEPRVLVTRLFNDDAQDELRRLASAIQSLRESFDQMVDRGEMAGDGDHVDVLETLRMFAHDRGWVRRIEAAISDGLTAEAATEKVAQENRARMQRSPNAYIRERLNDFDDLARRLMRKLVGKPDGEHQITDGKFAVVASSMTAAELLDYDSDNLVGLVLEEATTSSHVVIVARALGIAVVQCDGAVARAENGDAIIVDGDDGSLHLRPVDDLAESYSERIGTLAEREARFEQLRELPNESRDGVAVDLLINAGLAIDLKQLERCGAVGIGLFRTELQFMIASKLPKLGEQEQFYREVMQAVGDKPVTFRTLDVGGDKVLPYLQTVKEENPAMGWRAIRIAIDRPGLLRVQLRALLRAAAGRTLRIKLPMVTTVAEVVEVRHLLNREIATQKRFGHTMPKEILMGSMIEVPSLLWQLDELMRVSDFVSVGTNDLFQFISASDRGNTYLANRYSSLSRPFLRVLRQIVQAAQRHNTPLHLCGEMSSQPLSAMALLAIGYRALSMPPGSVGPVKEMLRTLDVSSLSPIVRDALDDTEPMLTLREILIDYADQHGIPL</sequence>
<protein>
    <recommendedName>
        <fullName evidence="5">phosphoenolpyruvate--protein phosphotransferase</fullName>
        <ecNumber evidence="5">2.7.3.9</ecNumber>
    </recommendedName>
</protein>
<comment type="similarity">
    <text evidence="4">Belongs to the PEP-utilizing enzyme family.</text>
</comment>
<dbReference type="InterPro" id="IPR008731">
    <property type="entry name" value="PTS_EIN"/>
</dbReference>
<keyword evidence="7" id="KW-0963">Cytoplasm</keyword>
<dbReference type="InterPro" id="IPR003018">
    <property type="entry name" value="GAF"/>
</dbReference>
<comment type="catalytic activity">
    <reaction evidence="1">
        <text>L-histidyl-[protein] + phosphoenolpyruvate = N(pros)-phospho-L-histidyl-[protein] + pyruvate</text>
        <dbReference type="Rhea" id="RHEA:23880"/>
        <dbReference type="Rhea" id="RHEA-COMP:9745"/>
        <dbReference type="Rhea" id="RHEA-COMP:9746"/>
        <dbReference type="ChEBI" id="CHEBI:15361"/>
        <dbReference type="ChEBI" id="CHEBI:29979"/>
        <dbReference type="ChEBI" id="CHEBI:58702"/>
        <dbReference type="ChEBI" id="CHEBI:64837"/>
        <dbReference type="EC" id="2.7.3.9"/>
    </reaction>
</comment>
<evidence type="ECO:0000256" key="6">
    <source>
        <dbReference type="ARBA" id="ARBA00022448"/>
    </source>
</evidence>
<keyword evidence="9 15" id="KW-0808">Transferase</keyword>
<evidence type="ECO:0000256" key="8">
    <source>
        <dbReference type="ARBA" id="ARBA00022597"/>
    </source>
</evidence>
<evidence type="ECO:0000256" key="3">
    <source>
        <dbReference type="ARBA" id="ARBA00004496"/>
    </source>
</evidence>
<comment type="cofactor">
    <cofactor evidence="2">
        <name>Mg(2+)</name>
        <dbReference type="ChEBI" id="CHEBI:18420"/>
    </cofactor>
</comment>
<dbReference type="SMART" id="SM00065">
    <property type="entry name" value="GAF"/>
    <property type="match status" value="1"/>
</dbReference>
<keyword evidence="8" id="KW-0762">Sugar transport</keyword>
<dbReference type="SUPFAM" id="SSF51621">
    <property type="entry name" value="Phosphoenolpyruvate/pyruvate domain"/>
    <property type="match status" value="1"/>
</dbReference>
<comment type="subcellular location">
    <subcellularLocation>
        <location evidence="3">Cytoplasm</location>
    </subcellularLocation>
</comment>
<dbReference type="PANTHER" id="PTHR46244:SF6">
    <property type="entry name" value="PHOSPHOENOLPYRUVATE-PROTEIN PHOSPHOTRANSFERASE"/>
    <property type="match status" value="1"/>
</dbReference>
<dbReference type="InterPro" id="IPR040442">
    <property type="entry name" value="Pyrv_kinase-like_dom_sf"/>
</dbReference>
<dbReference type="Gene3D" id="3.20.20.60">
    <property type="entry name" value="Phosphoenolpyruvate-binding domains"/>
    <property type="match status" value="1"/>
</dbReference>
<dbReference type="InterPro" id="IPR050499">
    <property type="entry name" value="PEP-utilizing_PTS_enzyme"/>
</dbReference>
<keyword evidence="6" id="KW-0813">Transport</keyword>
<evidence type="ECO:0000256" key="7">
    <source>
        <dbReference type="ARBA" id="ARBA00022490"/>
    </source>
</evidence>
<dbReference type="Pfam" id="PF02896">
    <property type="entry name" value="PEP-utilizers_C"/>
    <property type="match status" value="1"/>
</dbReference>
<dbReference type="InterPro" id="IPR015813">
    <property type="entry name" value="Pyrv/PenolPyrv_kinase-like_dom"/>
</dbReference>
<keyword evidence="12" id="KW-0418">Kinase</keyword>
<dbReference type="Gene3D" id="3.30.450.40">
    <property type="match status" value="1"/>
</dbReference>
<keyword evidence="16" id="KW-1185">Reference proteome</keyword>
<dbReference type="InterPro" id="IPR008279">
    <property type="entry name" value="PEP-util_enz_mobile_dom"/>
</dbReference>
<dbReference type="Gene3D" id="1.10.274.10">
    <property type="entry name" value="PtsI, HPr-binding domain"/>
    <property type="match status" value="1"/>
</dbReference>
<dbReference type="Proteomes" id="UP001597101">
    <property type="component" value="Unassembled WGS sequence"/>
</dbReference>
<organism evidence="15 16">
    <name type="scientific">Pseudahrensia aquimaris</name>
    <dbReference type="NCBI Taxonomy" id="744461"/>
    <lineage>
        <taxon>Bacteria</taxon>
        <taxon>Pseudomonadati</taxon>
        <taxon>Pseudomonadota</taxon>
        <taxon>Alphaproteobacteria</taxon>
        <taxon>Hyphomicrobiales</taxon>
        <taxon>Ahrensiaceae</taxon>
        <taxon>Pseudahrensia</taxon>
    </lineage>
</organism>
<evidence type="ECO:0000256" key="2">
    <source>
        <dbReference type="ARBA" id="ARBA00001946"/>
    </source>
</evidence>
<evidence type="ECO:0000256" key="5">
    <source>
        <dbReference type="ARBA" id="ARBA00012232"/>
    </source>
</evidence>
<name>A0ABW3FC63_9HYPH</name>
<dbReference type="RefSeq" id="WP_377210899.1">
    <property type="nucleotide sequence ID" value="NZ_JBHTJV010000002.1"/>
</dbReference>
<keyword evidence="11" id="KW-0479">Metal-binding</keyword>